<dbReference type="EMBL" id="CP031312">
    <property type="protein sequence ID" value="QCC49011.1"/>
    <property type="molecule type" value="Genomic_DNA"/>
</dbReference>
<organism evidence="1 2">
    <name type="scientific">Halobellus limi</name>
    <dbReference type="NCBI Taxonomy" id="699433"/>
    <lineage>
        <taxon>Archaea</taxon>
        <taxon>Methanobacteriati</taxon>
        <taxon>Methanobacteriota</taxon>
        <taxon>Stenosarchaea group</taxon>
        <taxon>Halobacteria</taxon>
        <taxon>Halobacteriales</taxon>
        <taxon>Haloferacaceae</taxon>
        <taxon>Halobellus</taxon>
    </lineage>
</organism>
<evidence type="ECO:0000313" key="2">
    <source>
        <dbReference type="Proteomes" id="UP000296733"/>
    </source>
</evidence>
<keyword evidence="1" id="KW-0614">Plasmid</keyword>
<dbReference type="KEGG" id="hlm:DV707_14710"/>
<reference evidence="1 2" key="1">
    <citation type="journal article" date="2019" name="Nat. Commun.">
        <title>A new type of DNA phosphorothioation-based antiviral system in archaea.</title>
        <authorList>
            <person name="Xiong L."/>
            <person name="Liu S."/>
            <person name="Chen S."/>
            <person name="Xiao Y."/>
            <person name="Zhu B."/>
            <person name="Gao Y."/>
            <person name="Zhang Y."/>
            <person name="Chen B."/>
            <person name="Luo J."/>
            <person name="Deng Z."/>
            <person name="Chen X."/>
            <person name="Wang L."/>
            <person name="Chen S."/>
        </authorList>
    </citation>
    <scope>NUCLEOTIDE SEQUENCE [LARGE SCALE GENOMIC DNA]</scope>
    <source>
        <strain evidence="1 2">CGMCC 1.10331</strain>
        <plasmid evidence="1 2">unnamed1</plasmid>
    </source>
</reference>
<dbReference type="AlphaFoldDB" id="A0A4D6H5Y2"/>
<proteinExistence type="predicted"/>
<accession>A0A4D6H5Y2</accession>
<evidence type="ECO:0000313" key="1">
    <source>
        <dbReference type="EMBL" id="QCC49011.1"/>
    </source>
</evidence>
<gene>
    <name evidence="1" type="ORF">DV707_14710</name>
</gene>
<sequence>MLCARVPDSIRPYYQFRILFLKLINLASNGSIHLFTIGEEKAGLQSTGDRNSDHVAADQTAI</sequence>
<geneLocation type="plasmid" evidence="1">
    <name>unnamed1</name>
</geneLocation>
<dbReference type="Proteomes" id="UP000296733">
    <property type="component" value="Plasmid unnamed1"/>
</dbReference>
<name>A0A4D6H5Y2_9EURY</name>
<protein>
    <submittedName>
        <fullName evidence="1">Uncharacterized protein</fullName>
    </submittedName>
</protein>